<keyword evidence="3 12" id="KW-0235">DNA replication</keyword>
<dbReference type="SUPFAM" id="SSF46785">
    <property type="entry name" value="Winged helix' DNA-binding domain"/>
    <property type="match status" value="1"/>
</dbReference>
<evidence type="ECO:0000256" key="7">
    <source>
        <dbReference type="ARBA" id="ARBA00023015"/>
    </source>
</evidence>
<accession>A0ABU8SLG2</accession>
<organism evidence="16 17">
    <name type="scientific">Nicoliella lavandulae</name>
    <dbReference type="NCBI Taxonomy" id="3082954"/>
    <lineage>
        <taxon>Bacteria</taxon>
        <taxon>Bacillati</taxon>
        <taxon>Bacillota</taxon>
        <taxon>Bacilli</taxon>
        <taxon>Lactobacillales</taxon>
        <taxon>Lactobacillaceae</taxon>
        <taxon>Nicoliella</taxon>
    </lineage>
</organism>
<keyword evidence="9 12" id="KW-0804">Transcription</keyword>
<protein>
    <recommendedName>
        <fullName evidence="12">LexA repressor</fullName>
        <ecNumber evidence="12">3.4.21.88</ecNumber>
    </recommendedName>
</protein>
<evidence type="ECO:0000256" key="5">
    <source>
        <dbReference type="ARBA" id="ARBA00022801"/>
    </source>
</evidence>
<comment type="subunit">
    <text evidence="12">Homodimer.</text>
</comment>
<comment type="catalytic activity">
    <reaction evidence="12">
        <text>Hydrolysis of Ala-|-Gly bond in repressor LexA.</text>
        <dbReference type="EC" id="3.4.21.88"/>
    </reaction>
</comment>
<feature type="domain" description="LexA repressor DNA-binding" evidence="15">
    <location>
        <begin position="1"/>
        <end position="65"/>
    </location>
</feature>
<feature type="site" description="Cleavage; by autolysis" evidence="12">
    <location>
        <begin position="93"/>
        <end position="94"/>
    </location>
</feature>
<dbReference type="NCBIfam" id="TIGR00498">
    <property type="entry name" value="lexA"/>
    <property type="match status" value="1"/>
</dbReference>
<dbReference type="RefSeq" id="WP_339960665.1">
    <property type="nucleotide sequence ID" value="NZ_JAWMWH010000001.1"/>
</dbReference>
<dbReference type="SUPFAM" id="SSF51306">
    <property type="entry name" value="LexA/Signal peptidase"/>
    <property type="match status" value="1"/>
</dbReference>
<evidence type="ECO:0000256" key="10">
    <source>
        <dbReference type="ARBA" id="ARBA00023204"/>
    </source>
</evidence>
<dbReference type="InterPro" id="IPR006200">
    <property type="entry name" value="LexA"/>
</dbReference>
<evidence type="ECO:0000256" key="9">
    <source>
        <dbReference type="ARBA" id="ARBA00023163"/>
    </source>
</evidence>
<feature type="DNA-binding region" description="H-T-H motif" evidence="12">
    <location>
        <begin position="28"/>
        <end position="48"/>
    </location>
</feature>
<sequence length="208" mass="23368">MSKVESRQIAILRYIWHSIKKQGYPPTVREICEGVNLSSTSTVYGHINRLEKKGFLKKNPSKTRALEITELGMKELDVNASDSEMPLLGDVAAGVPILAIENATEYFPIPPQFKHLSDSLFMLTIKGNSMVNIGILNQDQVIVKKQSTAENGEIVIAMNDDNEVTCKRFFKENGHYRLQPENDTMNPIILDHVSIIGKVISLYRPNIV</sequence>
<comment type="function">
    <text evidence="12">Represses a number of genes involved in the response to DNA damage (SOS response), including recA and lexA. In the presence of single-stranded DNA, RecA interacts with LexA causing an autocatalytic cleavage which disrupts the DNA-binding part of LexA, leading to derepression of the SOS regulon and eventually DNA repair.</text>
</comment>
<comment type="similarity">
    <text evidence="1 12 13">Belongs to the peptidase S24 family.</text>
</comment>
<evidence type="ECO:0000259" key="15">
    <source>
        <dbReference type="Pfam" id="PF01726"/>
    </source>
</evidence>
<dbReference type="InterPro" id="IPR006199">
    <property type="entry name" value="LexA_DNA-bd_dom"/>
</dbReference>
<keyword evidence="11 12" id="KW-0742">SOS response</keyword>
<keyword evidence="8 12" id="KW-0238">DNA-binding</keyword>
<dbReference type="CDD" id="cd06529">
    <property type="entry name" value="S24_LexA-like"/>
    <property type="match status" value="1"/>
</dbReference>
<keyword evidence="2 12" id="KW-0678">Repressor</keyword>
<keyword evidence="6 12" id="KW-0068">Autocatalytic cleavage</keyword>
<evidence type="ECO:0000256" key="13">
    <source>
        <dbReference type="RuleBase" id="RU003991"/>
    </source>
</evidence>
<dbReference type="PANTHER" id="PTHR33516:SF2">
    <property type="entry name" value="LEXA REPRESSOR-RELATED"/>
    <property type="match status" value="1"/>
</dbReference>
<evidence type="ECO:0000256" key="11">
    <source>
        <dbReference type="ARBA" id="ARBA00023236"/>
    </source>
</evidence>
<dbReference type="InterPro" id="IPR015927">
    <property type="entry name" value="Peptidase_S24_S26A/B/C"/>
</dbReference>
<keyword evidence="4 12" id="KW-0227">DNA damage</keyword>
<evidence type="ECO:0000256" key="4">
    <source>
        <dbReference type="ARBA" id="ARBA00022763"/>
    </source>
</evidence>
<dbReference type="EMBL" id="JAWMWH010000001">
    <property type="protein sequence ID" value="MEJ6400740.1"/>
    <property type="molecule type" value="Genomic_DNA"/>
</dbReference>
<keyword evidence="17" id="KW-1185">Reference proteome</keyword>
<dbReference type="InterPro" id="IPR006197">
    <property type="entry name" value="Peptidase_S24_LexA"/>
</dbReference>
<dbReference type="InterPro" id="IPR039418">
    <property type="entry name" value="LexA-like"/>
</dbReference>
<dbReference type="Gene3D" id="2.10.109.10">
    <property type="entry name" value="Umud Fragment, subunit A"/>
    <property type="match status" value="1"/>
</dbReference>
<keyword evidence="10 12" id="KW-0234">DNA repair</keyword>
<dbReference type="InterPro" id="IPR036286">
    <property type="entry name" value="LexA/Signal_pep-like_sf"/>
</dbReference>
<evidence type="ECO:0000313" key="16">
    <source>
        <dbReference type="EMBL" id="MEJ6400740.1"/>
    </source>
</evidence>
<proteinExistence type="inferred from homology"/>
<evidence type="ECO:0000256" key="6">
    <source>
        <dbReference type="ARBA" id="ARBA00022813"/>
    </source>
</evidence>
<dbReference type="InterPro" id="IPR036390">
    <property type="entry name" value="WH_DNA-bd_sf"/>
</dbReference>
<keyword evidence="7 12" id="KW-0805">Transcription regulation</keyword>
<dbReference type="Pfam" id="PF01726">
    <property type="entry name" value="LexA_DNA_bind"/>
    <property type="match status" value="1"/>
</dbReference>
<dbReference type="EC" id="3.4.21.88" evidence="12"/>
<dbReference type="InterPro" id="IPR050077">
    <property type="entry name" value="LexA_repressor"/>
</dbReference>
<dbReference type="InterPro" id="IPR036388">
    <property type="entry name" value="WH-like_DNA-bd_sf"/>
</dbReference>
<comment type="caution">
    <text evidence="16">The sequence shown here is derived from an EMBL/GenBank/DDBJ whole genome shotgun (WGS) entry which is preliminary data.</text>
</comment>
<dbReference type="PANTHER" id="PTHR33516">
    <property type="entry name" value="LEXA REPRESSOR"/>
    <property type="match status" value="1"/>
</dbReference>
<dbReference type="PRINTS" id="PR00726">
    <property type="entry name" value="LEXASERPTASE"/>
</dbReference>
<evidence type="ECO:0000256" key="12">
    <source>
        <dbReference type="HAMAP-Rule" id="MF_00015"/>
    </source>
</evidence>
<gene>
    <name evidence="12 16" type="primary">lexA</name>
    <name evidence="16" type="ORF">R4146_06140</name>
</gene>
<evidence type="ECO:0000256" key="2">
    <source>
        <dbReference type="ARBA" id="ARBA00022491"/>
    </source>
</evidence>
<evidence type="ECO:0000256" key="3">
    <source>
        <dbReference type="ARBA" id="ARBA00022705"/>
    </source>
</evidence>
<name>A0ABU8SLG2_9LACO</name>
<evidence type="ECO:0000313" key="17">
    <source>
        <dbReference type="Proteomes" id="UP001370590"/>
    </source>
</evidence>
<feature type="active site" description="For autocatalytic cleavage activity" evidence="12">
    <location>
        <position position="129"/>
    </location>
</feature>
<keyword evidence="5 12" id="KW-0378">Hydrolase</keyword>
<dbReference type="Pfam" id="PF00717">
    <property type="entry name" value="Peptidase_S24"/>
    <property type="match status" value="1"/>
</dbReference>
<dbReference type="GO" id="GO:0004252">
    <property type="term" value="F:serine-type endopeptidase activity"/>
    <property type="evidence" value="ECO:0007669"/>
    <property type="project" value="UniProtKB-EC"/>
</dbReference>
<feature type="domain" description="Peptidase S24/S26A/S26B/S26C" evidence="14">
    <location>
        <begin position="86"/>
        <end position="200"/>
    </location>
</feature>
<evidence type="ECO:0000256" key="8">
    <source>
        <dbReference type="ARBA" id="ARBA00023125"/>
    </source>
</evidence>
<reference evidence="16 17" key="1">
    <citation type="submission" date="2023-10" db="EMBL/GenBank/DDBJ databases">
        <title>Nicoliella lavandulae sp. nov. isolated from Lavandula angustifolia flowers.</title>
        <authorList>
            <person name="Alcantara C."/>
            <person name="Zuniga M."/>
            <person name="Landete J.M."/>
            <person name="Monedero V."/>
        </authorList>
    </citation>
    <scope>NUCLEOTIDE SEQUENCE [LARGE SCALE GENOMIC DNA]</scope>
    <source>
        <strain evidence="16 17">Es01</strain>
    </source>
</reference>
<dbReference type="Gene3D" id="1.10.10.10">
    <property type="entry name" value="Winged helix-like DNA-binding domain superfamily/Winged helix DNA-binding domain"/>
    <property type="match status" value="1"/>
</dbReference>
<feature type="active site" description="For autocatalytic cleavage activity" evidence="12">
    <location>
        <position position="167"/>
    </location>
</feature>
<dbReference type="Proteomes" id="UP001370590">
    <property type="component" value="Unassembled WGS sequence"/>
</dbReference>
<evidence type="ECO:0000259" key="14">
    <source>
        <dbReference type="Pfam" id="PF00717"/>
    </source>
</evidence>
<evidence type="ECO:0000256" key="1">
    <source>
        <dbReference type="ARBA" id="ARBA00007484"/>
    </source>
</evidence>
<dbReference type="HAMAP" id="MF_00015">
    <property type="entry name" value="LexA"/>
    <property type="match status" value="1"/>
</dbReference>